<proteinExistence type="inferred from homology"/>
<keyword evidence="5" id="KW-0503">Monooxygenase</keyword>
<evidence type="ECO:0000256" key="7">
    <source>
        <dbReference type="SAM" id="Phobius"/>
    </source>
</evidence>
<keyword evidence="7" id="KW-0472">Membrane</keyword>
<dbReference type="InterPro" id="IPR001128">
    <property type="entry name" value="Cyt_P450"/>
</dbReference>
<dbReference type="EnsemblPlants" id="OMERI10G14100.4">
    <property type="protein sequence ID" value="OMERI10G14100.4"/>
    <property type="gene ID" value="OMERI10G14100"/>
</dbReference>
<dbReference type="PROSITE" id="PS00086">
    <property type="entry name" value="CYTOCHROME_P450"/>
    <property type="match status" value="1"/>
</dbReference>
<dbReference type="PRINTS" id="PR00385">
    <property type="entry name" value="P450"/>
</dbReference>
<dbReference type="GO" id="GO:0005506">
    <property type="term" value="F:iron ion binding"/>
    <property type="evidence" value="ECO:0007669"/>
    <property type="project" value="InterPro"/>
</dbReference>
<feature type="compositionally biased region" description="Gly residues" evidence="6">
    <location>
        <begin position="38"/>
        <end position="48"/>
    </location>
</feature>
<name>A0A0E0F0M5_9ORYZ</name>
<evidence type="ECO:0000256" key="2">
    <source>
        <dbReference type="ARBA" id="ARBA00022692"/>
    </source>
</evidence>
<dbReference type="Gene3D" id="1.10.630.10">
    <property type="entry name" value="Cytochrome P450"/>
    <property type="match status" value="1"/>
</dbReference>
<dbReference type="PANTHER" id="PTHR24291:SF134">
    <property type="entry name" value="CAROTENE EPSILON-MONOOXYGENASE, CHLOROPLASTIC"/>
    <property type="match status" value="1"/>
</dbReference>
<protein>
    <recommendedName>
        <fullName evidence="10">Cytochrome P450</fullName>
    </recommendedName>
</protein>
<dbReference type="Gramene" id="OMERI10G14100.4">
    <property type="protein sequence ID" value="OMERI10G14100.4"/>
    <property type="gene ID" value="OMERI10G14100"/>
</dbReference>
<dbReference type="GO" id="GO:0016117">
    <property type="term" value="P:carotenoid biosynthetic process"/>
    <property type="evidence" value="ECO:0007669"/>
    <property type="project" value="TreeGrafter"/>
</dbReference>
<feature type="region of interest" description="Disordered" evidence="6">
    <location>
        <begin position="30"/>
        <end position="54"/>
    </location>
</feature>
<dbReference type="GO" id="GO:0020037">
    <property type="term" value="F:heme binding"/>
    <property type="evidence" value="ECO:0007669"/>
    <property type="project" value="InterPro"/>
</dbReference>
<evidence type="ECO:0000313" key="9">
    <source>
        <dbReference type="Proteomes" id="UP000008021"/>
    </source>
</evidence>
<dbReference type="InterPro" id="IPR002401">
    <property type="entry name" value="Cyt_P450_E_grp-I"/>
</dbReference>
<keyword evidence="9" id="KW-1185">Reference proteome</keyword>
<dbReference type="GO" id="GO:0009507">
    <property type="term" value="C:chloroplast"/>
    <property type="evidence" value="ECO:0007669"/>
    <property type="project" value="TreeGrafter"/>
</dbReference>
<comment type="cofactor">
    <cofactor evidence="4">
        <name>heme</name>
        <dbReference type="ChEBI" id="CHEBI:30413"/>
    </cofactor>
</comment>
<dbReference type="InterPro" id="IPR036396">
    <property type="entry name" value="Cyt_P450_sf"/>
</dbReference>
<dbReference type="GO" id="GO:0016705">
    <property type="term" value="F:oxidoreductase activity, acting on paired donors, with incorporation or reduction of molecular oxygen"/>
    <property type="evidence" value="ECO:0007669"/>
    <property type="project" value="InterPro"/>
</dbReference>
<keyword evidence="4 5" id="KW-0349">Heme</keyword>
<reference evidence="8" key="2">
    <citation type="submission" date="2018-05" db="EMBL/GenBank/DDBJ databases">
        <title>OmerRS3 (Oryza meridionalis Reference Sequence Version 3).</title>
        <authorList>
            <person name="Zhang J."/>
            <person name="Kudrna D."/>
            <person name="Lee S."/>
            <person name="Talag J."/>
            <person name="Welchert J."/>
            <person name="Wing R.A."/>
        </authorList>
    </citation>
    <scope>NUCLEOTIDE SEQUENCE [LARGE SCALE GENOMIC DNA]</scope>
    <source>
        <strain evidence="8">cv. OR44</strain>
    </source>
</reference>
<dbReference type="AlphaFoldDB" id="A0A0E0F0M5"/>
<sequence length="612" mass="67501">MAAAVPCAPFLCAPPPPLVSPRLRRGHVRLRLRPPRSSGGGGGGGAGGDEPPATTSWVSPDWLTALSRSVATRLGGGDDSGIPVASAKLDDVRDLLGGALFLPLFKWFREEGPVYRLAAGPRDLVVVSDPAVARHVLRGYGSRYEKGLVAEVSEFLFGSGFAIAEGALWTVRRRSVVPSLHKRFLSVMVDRVFCKCAERLVEKLETSALSGKPVNMEASPVIDAVYTALKEAELRSTDLLPYWKIDLLCKIVPRQIKAEKAVNIIRNTVEDLITKCKKIVDAENEQIEGEEYVNEADPSILRFLLASREEVTSVQLRDDLLSMLVAGHETTGSVLTWTIYLLSKDPAALRRAQAEVDRVLIRRAIVDDVLPGNYKIKAGQDIMISVYNIHRSPEVWDRADDFIPERFDLEGPVPNETNTEYRFIPFSGGPRKCVGDQFALLEAIVALAVVLQKMDIELVPDQKINMTTGATIHTTNGLYMNVSLRKVDREPDFALSTGGSDFSMNQFCQGLHPYCQFQDGSTYSKTSEGQSVPVFRAGYKHHMHNLNCQDWDEKNYAGKTFLVNKTNEVAEMFAHRLQLTFVFGQKPVPILLASFSLVIIVSSTSATAVFTH</sequence>
<accession>A0A0E0F0M5</accession>
<keyword evidence="4 5" id="KW-0408">Iron</keyword>
<evidence type="ECO:0000256" key="5">
    <source>
        <dbReference type="RuleBase" id="RU000461"/>
    </source>
</evidence>
<keyword evidence="2 7" id="KW-0812">Transmembrane</keyword>
<dbReference type="InterPro" id="IPR050196">
    <property type="entry name" value="Cytochrome_P450_Monoox"/>
</dbReference>
<keyword evidence="4 5" id="KW-0479">Metal-binding</keyword>
<dbReference type="SUPFAM" id="SSF48264">
    <property type="entry name" value="Cytochrome P450"/>
    <property type="match status" value="1"/>
</dbReference>
<feature type="transmembrane region" description="Helical" evidence="7">
    <location>
        <begin position="588"/>
        <end position="610"/>
    </location>
</feature>
<evidence type="ECO:0000313" key="8">
    <source>
        <dbReference type="EnsemblPlants" id="OMERI10G14100.4"/>
    </source>
</evidence>
<dbReference type="PRINTS" id="PR00463">
    <property type="entry name" value="EP450I"/>
</dbReference>
<dbReference type="Proteomes" id="UP000008021">
    <property type="component" value="Chromosome 10"/>
</dbReference>
<dbReference type="Pfam" id="PF00067">
    <property type="entry name" value="p450"/>
    <property type="match status" value="2"/>
</dbReference>
<evidence type="ECO:0000256" key="3">
    <source>
        <dbReference type="ARBA" id="ARBA00022989"/>
    </source>
</evidence>
<organism evidence="8">
    <name type="scientific">Oryza meridionalis</name>
    <dbReference type="NCBI Taxonomy" id="40149"/>
    <lineage>
        <taxon>Eukaryota</taxon>
        <taxon>Viridiplantae</taxon>
        <taxon>Streptophyta</taxon>
        <taxon>Embryophyta</taxon>
        <taxon>Tracheophyta</taxon>
        <taxon>Spermatophyta</taxon>
        <taxon>Magnoliopsida</taxon>
        <taxon>Liliopsida</taxon>
        <taxon>Poales</taxon>
        <taxon>Poaceae</taxon>
        <taxon>BOP clade</taxon>
        <taxon>Oryzoideae</taxon>
        <taxon>Oryzeae</taxon>
        <taxon>Oryzinae</taxon>
        <taxon>Oryza</taxon>
    </lineage>
</organism>
<reference evidence="8" key="1">
    <citation type="submission" date="2015-04" db="UniProtKB">
        <authorList>
            <consortium name="EnsemblPlants"/>
        </authorList>
    </citation>
    <scope>IDENTIFICATION</scope>
</reference>
<keyword evidence="5" id="KW-0560">Oxidoreductase</keyword>
<keyword evidence="3 7" id="KW-1133">Transmembrane helix</keyword>
<evidence type="ECO:0008006" key="10">
    <source>
        <dbReference type="Google" id="ProtNLM"/>
    </source>
</evidence>
<evidence type="ECO:0000256" key="4">
    <source>
        <dbReference type="PIRSR" id="PIRSR602401-1"/>
    </source>
</evidence>
<dbReference type="InterPro" id="IPR017972">
    <property type="entry name" value="Cyt_P450_CS"/>
</dbReference>
<dbReference type="PANTHER" id="PTHR24291">
    <property type="entry name" value="CYTOCHROME P450 FAMILY 4"/>
    <property type="match status" value="1"/>
</dbReference>
<evidence type="ECO:0000256" key="1">
    <source>
        <dbReference type="ARBA" id="ARBA00010617"/>
    </source>
</evidence>
<feature type="binding site" description="axial binding residue" evidence="4">
    <location>
        <position position="433"/>
    </location>
    <ligand>
        <name>heme</name>
        <dbReference type="ChEBI" id="CHEBI:30413"/>
    </ligand>
    <ligandPart>
        <name>Fe</name>
        <dbReference type="ChEBI" id="CHEBI:18248"/>
    </ligandPart>
</feature>
<dbReference type="GO" id="GO:0004497">
    <property type="term" value="F:monooxygenase activity"/>
    <property type="evidence" value="ECO:0007669"/>
    <property type="project" value="UniProtKB-KW"/>
</dbReference>
<evidence type="ECO:0000256" key="6">
    <source>
        <dbReference type="SAM" id="MobiDB-lite"/>
    </source>
</evidence>
<comment type="similarity">
    <text evidence="1 5">Belongs to the cytochrome P450 family.</text>
</comment>